<reference evidence="10 11" key="1">
    <citation type="submission" date="2024-01" db="EMBL/GenBank/DDBJ databases">
        <title>The genomes of 5 underutilized Papilionoideae crops provide insights into root nodulation and disease resistanc.</title>
        <authorList>
            <person name="Yuan L."/>
        </authorList>
    </citation>
    <scope>NUCLEOTIDE SEQUENCE [LARGE SCALE GENOMIC DNA]</scope>
    <source>
        <strain evidence="10">ZHUSHIDOU_FW_LH</strain>
        <tissue evidence="10">Leaf</tissue>
    </source>
</reference>
<feature type="region of interest" description="Disordered" evidence="8">
    <location>
        <begin position="1"/>
        <end position="57"/>
    </location>
</feature>
<evidence type="ECO:0000256" key="4">
    <source>
        <dbReference type="ARBA" id="ARBA00022840"/>
    </source>
</evidence>
<keyword evidence="3" id="KW-0547">Nucleotide-binding</keyword>
<accession>A0AAN9EEH2</accession>
<dbReference type="GO" id="GO:0002161">
    <property type="term" value="F:aminoacyl-tRNA deacylase activity"/>
    <property type="evidence" value="ECO:0007669"/>
    <property type="project" value="InterPro"/>
</dbReference>
<dbReference type="AlphaFoldDB" id="A0AAN9EEH2"/>
<dbReference type="InterPro" id="IPR002300">
    <property type="entry name" value="aa-tRNA-synth_Ia"/>
</dbReference>
<feature type="compositionally biased region" description="Acidic residues" evidence="8">
    <location>
        <begin position="21"/>
        <end position="30"/>
    </location>
</feature>
<evidence type="ECO:0000256" key="1">
    <source>
        <dbReference type="ARBA" id="ARBA00013169"/>
    </source>
</evidence>
<evidence type="ECO:0000256" key="2">
    <source>
        <dbReference type="ARBA" id="ARBA00022598"/>
    </source>
</evidence>
<evidence type="ECO:0000256" key="8">
    <source>
        <dbReference type="SAM" id="MobiDB-lite"/>
    </source>
</evidence>
<proteinExistence type="predicted"/>
<dbReference type="EMBL" id="JAYWIO010000006">
    <property type="protein sequence ID" value="KAK7255748.1"/>
    <property type="molecule type" value="Genomic_DNA"/>
</dbReference>
<dbReference type="InterPro" id="IPR009008">
    <property type="entry name" value="Val/Leu/Ile-tRNA-synth_edit"/>
</dbReference>
<dbReference type="PANTHER" id="PTHR11946:SF93">
    <property type="entry name" value="VALINE--TRNA LIGASE, CHLOROPLASTIC_MITOCHONDRIAL 2"/>
    <property type="match status" value="1"/>
</dbReference>
<evidence type="ECO:0000256" key="3">
    <source>
        <dbReference type="ARBA" id="ARBA00022741"/>
    </source>
</evidence>
<sequence length="207" mass="22803">MALGGERERGVTPGQPSSISDDPELLEDSLEERLEKAGALLSDSEKGEGEAKEGDNDESKEYSVLCVLGNLCPETVEEAIAMVQSIKISPGHDHNDYLLARKLGLPILNVMNKDGTLNGVAGFALWPFSTLGWPDLSAEDFKRFYPTTMLETGRTTKGDVAIDRHDILFFWVARIVMMGIEFTGTVPFSYVYLHGLIRDAQFEMASL</sequence>
<evidence type="ECO:0000256" key="6">
    <source>
        <dbReference type="ARBA" id="ARBA00023146"/>
    </source>
</evidence>
<dbReference type="GO" id="GO:0005524">
    <property type="term" value="F:ATP binding"/>
    <property type="evidence" value="ECO:0007669"/>
    <property type="project" value="UniProtKB-KW"/>
</dbReference>
<dbReference type="Gene3D" id="3.40.50.620">
    <property type="entry name" value="HUPs"/>
    <property type="match status" value="1"/>
</dbReference>
<dbReference type="InterPro" id="IPR002303">
    <property type="entry name" value="Valyl-tRNA_ligase"/>
</dbReference>
<comment type="caution">
    <text evidence="10">The sequence shown here is derived from an EMBL/GenBank/DDBJ whole genome shotgun (WGS) entry which is preliminary data.</text>
</comment>
<keyword evidence="2" id="KW-0436">Ligase</keyword>
<name>A0AAN9EEH2_CROPI</name>
<dbReference type="SUPFAM" id="SSF52374">
    <property type="entry name" value="Nucleotidylyl transferase"/>
    <property type="match status" value="1"/>
</dbReference>
<feature type="compositionally biased region" description="Basic and acidic residues" evidence="8">
    <location>
        <begin position="43"/>
        <end position="57"/>
    </location>
</feature>
<dbReference type="Pfam" id="PF00133">
    <property type="entry name" value="tRNA-synt_1"/>
    <property type="match status" value="1"/>
</dbReference>
<evidence type="ECO:0000259" key="9">
    <source>
        <dbReference type="Pfam" id="PF00133"/>
    </source>
</evidence>
<evidence type="ECO:0000313" key="10">
    <source>
        <dbReference type="EMBL" id="KAK7255748.1"/>
    </source>
</evidence>
<keyword evidence="5" id="KW-0648">Protein biosynthesis</keyword>
<dbReference type="GO" id="GO:0005829">
    <property type="term" value="C:cytosol"/>
    <property type="evidence" value="ECO:0007669"/>
    <property type="project" value="TreeGrafter"/>
</dbReference>
<organism evidence="10 11">
    <name type="scientific">Crotalaria pallida</name>
    <name type="common">Smooth rattlebox</name>
    <name type="synonym">Crotalaria striata</name>
    <dbReference type="NCBI Taxonomy" id="3830"/>
    <lineage>
        <taxon>Eukaryota</taxon>
        <taxon>Viridiplantae</taxon>
        <taxon>Streptophyta</taxon>
        <taxon>Embryophyta</taxon>
        <taxon>Tracheophyta</taxon>
        <taxon>Spermatophyta</taxon>
        <taxon>Magnoliopsida</taxon>
        <taxon>eudicotyledons</taxon>
        <taxon>Gunneridae</taxon>
        <taxon>Pentapetalae</taxon>
        <taxon>rosids</taxon>
        <taxon>fabids</taxon>
        <taxon>Fabales</taxon>
        <taxon>Fabaceae</taxon>
        <taxon>Papilionoideae</taxon>
        <taxon>50 kb inversion clade</taxon>
        <taxon>genistoids sensu lato</taxon>
        <taxon>core genistoids</taxon>
        <taxon>Crotalarieae</taxon>
        <taxon>Crotalaria</taxon>
    </lineage>
</organism>
<gene>
    <name evidence="10" type="ORF">RIF29_29167</name>
</gene>
<dbReference type="InterPro" id="IPR014729">
    <property type="entry name" value="Rossmann-like_a/b/a_fold"/>
</dbReference>
<keyword evidence="4" id="KW-0067">ATP-binding</keyword>
<evidence type="ECO:0000256" key="5">
    <source>
        <dbReference type="ARBA" id="ARBA00022917"/>
    </source>
</evidence>
<feature type="domain" description="Aminoacyl-tRNA synthetase class Ia" evidence="9">
    <location>
        <begin position="124"/>
        <end position="201"/>
    </location>
</feature>
<feature type="compositionally biased region" description="Basic and acidic residues" evidence="8">
    <location>
        <begin position="1"/>
        <end position="10"/>
    </location>
</feature>
<dbReference type="PANTHER" id="PTHR11946">
    <property type="entry name" value="VALYL-TRNA SYNTHETASES"/>
    <property type="match status" value="1"/>
</dbReference>
<dbReference type="GO" id="GO:0004832">
    <property type="term" value="F:valine-tRNA ligase activity"/>
    <property type="evidence" value="ECO:0007669"/>
    <property type="project" value="UniProtKB-EC"/>
</dbReference>
<dbReference type="GO" id="GO:0006438">
    <property type="term" value="P:valyl-tRNA aminoacylation"/>
    <property type="evidence" value="ECO:0007669"/>
    <property type="project" value="InterPro"/>
</dbReference>
<evidence type="ECO:0000256" key="7">
    <source>
        <dbReference type="ARBA" id="ARBA00029936"/>
    </source>
</evidence>
<keyword evidence="6" id="KW-0030">Aminoacyl-tRNA synthetase</keyword>
<protein>
    <recommendedName>
        <fullName evidence="1">valine--tRNA ligase</fullName>
        <ecNumber evidence="1">6.1.1.9</ecNumber>
    </recommendedName>
    <alternativeName>
        <fullName evidence="7">Valyl-tRNA synthetase</fullName>
    </alternativeName>
</protein>
<evidence type="ECO:0000313" key="11">
    <source>
        <dbReference type="Proteomes" id="UP001372338"/>
    </source>
</evidence>
<keyword evidence="11" id="KW-1185">Reference proteome</keyword>
<dbReference type="Proteomes" id="UP001372338">
    <property type="component" value="Unassembled WGS sequence"/>
</dbReference>
<dbReference type="EC" id="6.1.1.9" evidence="1"/>
<dbReference type="SUPFAM" id="SSF50677">
    <property type="entry name" value="ValRS/IleRS/LeuRS editing domain"/>
    <property type="match status" value="1"/>
</dbReference>